<dbReference type="EMBL" id="JYJB01000005">
    <property type="protein sequence ID" value="KJL49079.1"/>
    <property type="molecule type" value="Genomic_DNA"/>
</dbReference>
<comment type="caution">
    <text evidence="1">The sequence shown here is derived from an EMBL/GenBank/DDBJ whole genome shotgun (WGS) entry which is preliminary data.</text>
</comment>
<dbReference type="GO" id="GO:0008897">
    <property type="term" value="F:holo-[acyl-carrier-protein] synthase activity"/>
    <property type="evidence" value="ECO:0007669"/>
    <property type="project" value="InterPro"/>
</dbReference>
<sequence length="187" mass="19373">MPASHAATAWSGLVHIAWASGTDARRTVLDRLLRDAGSPGDAVTHECPRCGSAAHGPLRTSSGTTVLSLSHAGDLTAGAIARADAAASVGIDIEADRGSAPLTELAALFAPREPPTLREWTMIEAVVKADGRGLRIAPADIRFEGSLARIAGRSPIEVAEIEAPSGYVISVAIDPVRPSRRGRGSDR</sequence>
<name>A0A0M2HXC2_9MICO</name>
<gene>
    <name evidence="1" type="ORF">RS84_00709</name>
</gene>
<evidence type="ECO:0000313" key="1">
    <source>
        <dbReference type="EMBL" id="KJL49079.1"/>
    </source>
</evidence>
<evidence type="ECO:0008006" key="3">
    <source>
        <dbReference type="Google" id="ProtNLM"/>
    </source>
</evidence>
<dbReference type="AlphaFoldDB" id="A0A0M2HXC2"/>
<dbReference type="OrthoDB" id="190168at2"/>
<dbReference type="Proteomes" id="UP000033900">
    <property type="component" value="Unassembled WGS sequence"/>
</dbReference>
<proteinExistence type="predicted"/>
<dbReference type="STRING" id="273678.RS84_00709"/>
<organism evidence="1 2">
    <name type="scientific">Microbacterium hydrocarbonoxydans</name>
    <dbReference type="NCBI Taxonomy" id="273678"/>
    <lineage>
        <taxon>Bacteria</taxon>
        <taxon>Bacillati</taxon>
        <taxon>Actinomycetota</taxon>
        <taxon>Actinomycetes</taxon>
        <taxon>Micrococcales</taxon>
        <taxon>Microbacteriaceae</taxon>
        <taxon>Microbacterium</taxon>
    </lineage>
</organism>
<dbReference type="RefSeq" id="WP_052676191.1">
    <property type="nucleotide sequence ID" value="NZ_JYJB01000005.1"/>
</dbReference>
<keyword evidence="2" id="KW-1185">Reference proteome</keyword>
<dbReference type="SUPFAM" id="SSF56214">
    <property type="entry name" value="4'-phosphopantetheinyl transferase"/>
    <property type="match status" value="1"/>
</dbReference>
<dbReference type="GO" id="GO:0000287">
    <property type="term" value="F:magnesium ion binding"/>
    <property type="evidence" value="ECO:0007669"/>
    <property type="project" value="InterPro"/>
</dbReference>
<evidence type="ECO:0000313" key="2">
    <source>
        <dbReference type="Proteomes" id="UP000033900"/>
    </source>
</evidence>
<accession>A0A0M2HXC2</accession>
<reference evidence="1 2" key="1">
    <citation type="submission" date="2015-02" db="EMBL/GenBank/DDBJ databases">
        <title>Draft genome sequences of ten Microbacterium spp. with emphasis on heavy metal contaminated environments.</title>
        <authorList>
            <person name="Corretto E."/>
        </authorList>
    </citation>
    <scope>NUCLEOTIDE SEQUENCE [LARGE SCALE GENOMIC DNA]</scope>
    <source>
        <strain evidence="1 2">SA35</strain>
    </source>
</reference>
<protein>
    <recommendedName>
        <fullName evidence="3">4'-phosphopantetheinyl transferase</fullName>
    </recommendedName>
</protein>
<dbReference type="InterPro" id="IPR037143">
    <property type="entry name" value="4-PPantetheinyl_Trfase_dom_sf"/>
</dbReference>